<accession>A0A6J4UQI7</accession>
<sequence length="62" mass="6414">MPTSQKPHGCSSSRADLIAAAKPALYCEDETTEGLGSFGLCVSWAVSSPKRCPVGDSLEEAA</sequence>
<proteinExistence type="predicted"/>
<gene>
    <name evidence="1" type="ORF">AVDCRST_MAG86-514</name>
</gene>
<name>A0A6J4UQI7_9DEIN</name>
<protein>
    <submittedName>
        <fullName evidence="1">Uncharacterized protein</fullName>
    </submittedName>
</protein>
<dbReference type="AlphaFoldDB" id="A0A6J4UQI7"/>
<evidence type="ECO:0000313" key="1">
    <source>
        <dbReference type="EMBL" id="CAA9557908.1"/>
    </source>
</evidence>
<organism evidence="1">
    <name type="scientific">uncultured Truepera sp</name>
    <dbReference type="NCBI Taxonomy" id="543023"/>
    <lineage>
        <taxon>Bacteria</taxon>
        <taxon>Thermotogati</taxon>
        <taxon>Deinococcota</taxon>
        <taxon>Deinococci</taxon>
        <taxon>Trueperales</taxon>
        <taxon>Trueperaceae</taxon>
        <taxon>Truepera</taxon>
        <taxon>environmental samples</taxon>
    </lineage>
</organism>
<dbReference type="EMBL" id="CADCWP010000024">
    <property type="protein sequence ID" value="CAA9557908.1"/>
    <property type="molecule type" value="Genomic_DNA"/>
</dbReference>
<reference evidence="1" key="1">
    <citation type="submission" date="2020-02" db="EMBL/GenBank/DDBJ databases">
        <authorList>
            <person name="Meier V. D."/>
        </authorList>
    </citation>
    <scope>NUCLEOTIDE SEQUENCE</scope>
    <source>
        <strain evidence="1">AVDCRST_MAG86</strain>
    </source>
</reference>